<evidence type="ECO:0000313" key="2">
    <source>
        <dbReference type="EMBL" id="ADL51387.1"/>
    </source>
</evidence>
<dbReference type="HOGENOM" id="CLU_560017_0_0_9"/>
<dbReference type="eggNOG" id="COG4282">
    <property type="taxonomic scope" value="Bacteria"/>
</dbReference>
<feature type="domain" description="Knr4/Smi1-like" evidence="1">
    <location>
        <begin position="41"/>
        <end position="175"/>
    </location>
</feature>
<dbReference type="Pfam" id="PF09346">
    <property type="entry name" value="SMI1_KNR4"/>
    <property type="match status" value="1"/>
</dbReference>
<dbReference type="AlphaFoldDB" id="D9SX26"/>
<dbReference type="OrthoDB" id="6933666at2"/>
<dbReference type="Gene3D" id="3.80.10.10">
    <property type="entry name" value="Ribonuclease Inhibitor"/>
    <property type="match status" value="1"/>
</dbReference>
<dbReference type="PANTHER" id="PTHR47432:SF1">
    <property type="entry name" value="CELL WALL ASSEMBLY REGULATOR SMI1"/>
    <property type="match status" value="1"/>
</dbReference>
<dbReference type="InterPro" id="IPR037883">
    <property type="entry name" value="Knr4/Smi1-like_sf"/>
</dbReference>
<dbReference type="RefSeq" id="WP_010077402.1">
    <property type="nucleotide sequence ID" value="NC_014393.1"/>
</dbReference>
<dbReference type="InterPro" id="IPR032675">
    <property type="entry name" value="LRR_dom_sf"/>
</dbReference>
<dbReference type="SUPFAM" id="SSF52058">
    <property type="entry name" value="L domain-like"/>
    <property type="match status" value="1"/>
</dbReference>
<protein>
    <submittedName>
        <fullName evidence="2">Cell wall assembly/cell proliferation coordinating protein, KNR4-like</fullName>
    </submittedName>
</protein>
<organism evidence="2 3">
    <name type="scientific">Clostridium cellulovorans (strain ATCC 35296 / DSM 3052 / OCM 3 / 743B)</name>
    <dbReference type="NCBI Taxonomy" id="573061"/>
    <lineage>
        <taxon>Bacteria</taxon>
        <taxon>Bacillati</taxon>
        <taxon>Bacillota</taxon>
        <taxon>Clostridia</taxon>
        <taxon>Eubacteriales</taxon>
        <taxon>Clostridiaceae</taxon>
        <taxon>Clostridium</taxon>
    </lineage>
</organism>
<dbReference type="SMART" id="SM00860">
    <property type="entry name" value="SMI1_KNR4"/>
    <property type="match status" value="1"/>
</dbReference>
<evidence type="ECO:0000259" key="1">
    <source>
        <dbReference type="SMART" id="SM00860"/>
    </source>
</evidence>
<proteinExistence type="predicted"/>
<dbReference type="PANTHER" id="PTHR47432">
    <property type="entry name" value="CELL WALL ASSEMBLY REGULATOR SMI1"/>
    <property type="match status" value="1"/>
</dbReference>
<dbReference type="Gene3D" id="3.40.1580.10">
    <property type="entry name" value="SMI1/KNR4-like"/>
    <property type="match status" value="1"/>
</dbReference>
<keyword evidence="3" id="KW-1185">Reference proteome</keyword>
<dbReference type="InterPro" id="IPR018958">
    <property type="entry name" value="Knr4/Smi1-like_dom"/>
</dbReference>
<accession>D9SX26</accession>
<dbReference type="KEGG" id="ccb:Clocel_1641"/>
<dbReference type="SUPFAM" id="SSF160631">
    <property type="entry name" value="SMI1/KNR4-like"/>
    <property type="match status" value="1"/>
</dbReference>
<dbReference type="InterPro" id="IPR051873">
    <property type="entry name" value="KNR4/SMI1_regulator"/>
</dbReference>
<dbReference type="STRING" id="573061.Clocel_1641"/>
<dbReference type="EMBL" id="CP002160">
    <property type="protein sequence ID" value="ADL51387.1"/>
    <property type="molecule type" value="Genomic_DNA"/>
</dbReference>
<sequence length="505" mass="57901">MDISDFKNKKVTGSSDIKSDCLLVEKVKAYIPDIEELLCSAAENIKIDELENISGKKLPKEFRKLYLDHDGESDMILGVMSGLRWMDIKSIIREWKSLQESAYEIISDKAGFIKEGKFKKGWIPFAEDCGGSFLVMDLEPDVNGTYGQVITIDRESEISYVVSDSLEMFFEFIENSFKNGAMNILKDDDVKVIQWKTGHLFDDVIALKGTTIEKSYIPISGFWKDYFEDEVVDGSISTEILSKKRMIFIKADMGKNFGIISLDILKNMSNLKELIIYADEIDSFKPIKDIPSLAKLVVGSKSFKDSDLEYIVSSPQLKELTLVKLTLNDIHMLQNIKTLKRLRLYKIDTIDISTIRNLKNLTELSLEDMEVGDLSYLSVLNKLTKLELKEVSIPNFSWLQGLKKLTVFETDRRAEDESNIEIFWEMEKLQELIYPIGDMKILKDCTNLRTVGIDASRFESLDRISGLNITSITIFNATSEENAKYIVAEFQKHYKLQSYGWQQTW</sequence>
<dbReference type="Proteomes" id="UP000002730">
    <property type="component" value="Chromosome"/>
</dbReference>
<evidence type="ECO:0000313" key="3">
    <source>
        <dbReference type="Proteomes" id="UP000002730"/>
    </source>
</evidence>
<gene>
    <name evidence="2" type="ordered locus">Clocel_1641</name>
</gene>
<reference evidence="2 3" key="1">
    <citation type="submission" date="2010-08" db="EMBL/GenBank/DDBJ databases">
        <title>Complete sequence of Clostridium cellulovorans 743B.</title>
        <authorList>
            <consortium name="US DOE Joint Genome Institute"/>
            <person name="Lucas S."/>
            <person name="Copeland A."/>
            <person name="Lapidus A."/>
            <person name="Cheng J.-F."/>
            <person name="Bruce D."/>
            <person name="Goodwin L."/>
            <person name="Pitluck S."/>
            <person name="Chertkov O."/>
            <person name="Detter J.C."/>
            <person name="Han C."/>
            <person name="Tapia R."/>
            <person name="Land M."/>
            <person name="Hauser L."/>
            <person name="Chang Y.-J."/>
            <person name="Jeffries C."/>
            <person name="Kyrpides N."/>
            <person name="Ivanova N."/>
            <person name="Mikhailova N."/>
            <person name="Hemme C.L."/>
            <person name="Woyke T."/>
        </authorList>
    </citation>
    <scope>NUCLEOTIDE SEQUENCE [LARGE SCALE GENOMIC DNA]</scope>
    <source>
        <strain evidence="3">ATCC 35296 / DSM 3052 / OCM 3 / 743B</strain>
    </source>
</reference>
<name>D9SX26_CLOC7</name>
<dbReference type="eggNOG" id="COG4886">
    <property type="taxonomic scope" value="Bacteria"/>
</dbReference>